<protein>
    <submittedName>
        <fullName evidence="1">Uncharacterized protein</fullName>
    </submittedName>
</protein>
<reference evidence="1 2" key="1">
    <citation type="journal article" date="2019" name="Nat. Ecol. Evol.">
        <title>Megaphylogeny resolves global patterns of mushroom evolution.</title>
        <authorList>
            <person name="Varga T."/>
            <person name="Krizsan K."/>
            <person name="Foldi C."/>
            <person name="Dima B."/>
            <person name="Sanchez-Garcia M."/>
            <person name="Sanchez-Ramirez S."/>
            <person name="Szollosi G.J."/>
            <person name="Szarkandi J.G."/>
            <person name="Papp V."/>
            <person name="Albert L."/>
            <person name="Andreopoulos W."/>
            <person name="Angelini C."/>
            <person name="Antonin V."/>
            <person name="Barry K.W."/>
            <person name="Bougher N.L."/>
            <person name="Buchanan P."/>
            <person name="Buyck B."/>
            <person name="Bense V."/>
            <person name="Catcheside P."/>
            <person name="Chovatia M."/>
            <person name="Cooper J."/>
            <person name="Damon W."/>
            <person name="Desjardin D."/>
            <person name="Finy P."/>
            <person name="Geml J."/>
            <person name="Haridas S."/>
            <person name="Hughes K."/>
            <person name="Justo A."/>
            <person name="Karasinski D."/>
            <person name="Kautmanova I."/>
            <person name="Kiss B."/>
            <person name="Kocsube S."/>
            <person name="Kotiranta H."/>
            <person name="LaButti K.M."/>
            <person name="Lechner B.E."/>
            <person name="Liimatainen K."/>
            <person name="Lipzen A."/>
            <person name="Lukacs Z."/>
            <person name="Mihaltcheva S."/>
            <person name="Morgado L.N."/>
            <person name="Niskanen T."/>
            <person name="Noordeloos M.E."/>
            <person name="Ohm R.A."/>
            <person name="Ortiz-Santana B."/>
            <person name="Ovrebo C."/>
            <person name="Racz N."/>
            <person name="Riley R."/>
            <person name="Savchenko A."/>
            <person name="Shiryaev A."/>
            <person name="Soop K."/>
            <person name="Spirin V."/>
            <person name="Szebenyi C."/>
            <person name="Tomsovsky M."/>
            <person name="Tulloss R.E."/>
            <person name="Uehling J."/>
            <person name="Grigoriev I.V."/>
            <person name="Vagvolgyi C."/>
            <person name="Papp T."/>
            <person name="Martin F.M."/>
            <person name="Miettinen O."/>
            <person name="Hibbett D.S."/>
            <person name="Nagy L.G."/>
        </authorList>
    </citation>
    <scope>NUCLEOTIDE SEQUENCE [LARGE SCALE GENOMIC DNA]</scope>
    <source>
        <strain evidence="1 2">CBS 962.96</strain>
    </source>
</reference>
<accession>A0A4S8KV00</accession>
<keyword evidence="2" id="KW-1185">Reference proteome</keyword>
<organism evidence="1 2">
    <name type="scientific">Dendrothele bispora (strain CBS 962.96)</name>
    <dbReference type="NCBI Taxonomy" id="1314807"/>
    <lineage>
        <taxon>Eukaryota</taxon>
        <taxon>Fungi</taxon>
        <taxon>Dikarya</taxon>
        <taxon>Basidiomycota</taxon>
        <taxon>Agaricomycotina</taxon>
        <taxon>Agaricomycetes</taxon>
        <taxon>Agaricomycetidae</taxon>
        <taxon>Agaricales</taxon>
        <taxon>Agaricales incertae sedis</taxon>
        <taxon>Dendrothele</taxon>
    </lineage>
</organism>
<name>A0A4S8KV00_DENBC</name>
<dbReference type="EMBL" id="ML179984">
    <property type="protein sequence ID" value="THU79727.1"/>
    <property type="molecule type" value="Genomic_DNA"/>
</dbReference>
<gene>
    <name evidence="1" type="ORF">K435DRAFT_875135</name>
</gene>
<dbReference type="AlphaFoldDB" id="A0A4S8KV00"/>
<dbReference type="Proteomes" id="UP000297245">
    <property type="component" value="Unassembled WGS sequence"/>
</dbReference>
<sequence>MTSVGMLMSKLAEEHHFQSDIEDAFNKVQKLGLKEFKIFGINTFPDWLKHIDKMLKWRPSENEGGSYVYMSICLFYIIINEIPHTSIWAQSPIDPKTNPSNHTWLT</sequence>
<proteinExistence type="predicted"/>
<evidence type="ECO:0000313" key="2">
    <source>
        <dbReference type="Proteomes" id="UP000297245"/>
    </source>
</evidence>
<evidence type="ECO:0000313" key="1">
    <source>
        <dbReference type="EMBL" id="THU79727.1"/>
    </source>
</evidence>